<gene>
    <name evidence="2" type="ORF">GBK04_21570</name>
</gene>
<feature type="transmembrane region" description="Helical" evidence="1">
    <location>
        <begin position="120"/>
        <end position="136"/>
    </location>
</feature>
<evidence type="ECO:0000256" key="1">
    <source>
        <dbReference type="SAM" id="Phobius"/>
    </source>
</evidence>
<protein>
    <submittedName>
        <fullName evidence="2">DoxX family protein</fullName>
    </submittedName>
</protein>
<comment type="caution">
    <text evidence="2">The sequence shown here is derived from an EMBL/GenBank/DDBJ whole genome shotgun (WGS) entry which is preliminary data.</text>
</comment>
<evidence type="ECO:0000313" key="3">
    <source>
        <dbReference type="Proteomes" id="UP000479293"/>
    </source>
</evidence>
<reference evidence="2 3" key="1">
    <citation type="submission" date="2019-10" db="EMBL/GenBank/DDBJ databases">
        <title>Draft Genome Sequence of Cytophagaceae sp. SJW1-29.</title>
        <authorList>
            <person name="Choi A."/>
        </authorList>
    </citation>
    <scope>NUCLEOTIDE SEQUENCE [LARGE SCALE GENOMIC DNA]</scope>
    <source>
        <strain evidence="2 3">SJW1-29</strain>
    </source>
</reference>
<organism evidence="2 3">
    <name type="scientific">Salmonirosea aquatica</name>
    <dbReference type="NCBI Taxonomy" id="2654236"/>
    <lineage>
        <taxon>Bacteria</taxon>
        <taxon>Pseudomonadati</taxon>
        <taxon>Bacteroidota</taxon>
        <taxon>Cytophagia</taxon>
        <taxon>Cytophagales</taxon>
        <taxon>Spirosomataceae</taxon>
        <taxon>Salmonirosea</taxon>
    </lineage>
</organism>
<keyword evidence="1" id="KW-0472">Membrane</keyword>
<dbReference type="EMBL" id="WHLY01000002">
    <property type="protein sequence ID" value="MPR35867.1"/>
    <property type="molecule type" value="Genomic_DNA"/>
</dbReference>
<dbReference type="RefSeq" id="WP_152763292.1">
    <property type="nucleotide sequence ID" value="NZ_WHLY01000002.1"/>
</dbReference>
<keyword evidence="1" id="KW-1133">Transmembrane helix</keyword>
<dbReference type="Proteomes" id="UP000479293">
    <property type="component" value="Unassembled WGS sequence"/>
</dbReference>
<accession>A0A7C9FEL6</accession>
<proteinExistence type="predicted"/>
<keyword evidence="1" id="KW-0812">Transmembrane</keyword>
<name>A0A7C9FEL6_9BACT</name>
<sequence length="243" mass="27684">MDILSRLSRAYIEAKGNRWFHYFAVFCRFMLALGFVISGIVKIKGERFASGLSVNNPMGHYLEALHHTEFYYTFIGISQLIIALLLLFRRTAALGAMLYFPVILNICVLAYAVRFEGTRITTFMLLASLYLVVWYYDRIKYILPFQPIGNADEPARKVPLSNQFSFLFFGLVIATLATVVVVNVYLYDIRPGNSQEECTNGCPGNEDPVACQEFCDCLYNKGKLIDECLANYNKALEERTKPQ</sequence>
<feature type="transmembrane region" description="Helical" evidence="1">
    <location>
        <begin position="94"/>
        <end position="113"/>
    </location>
</feature>
<evidence type="ECO:0000313" key="2">
    <source>
        <dbReference type="EMBL" id="MPR35867.1"/>
    </source>
</evidence>
<feature type="transmembrane region" description="Helical" evidence="1">
    <location>
        <begin position="70"/>
        <end position="88"/>
    </location>
</feature>
<dbReference type="AlphaFoldDB" id="A0A7C9FEL6"/>
<feature type="transmembrane region" description="Helical" evidence="1">
    <location>
        <begin position="20"/>
        <end position="41"/>
    </location>
</feature>
<feature type="transmembrane region" description="Helical" evidence="1">
    <location>
        <begin position="164"/>
        <end position="186"/>
    </location>
</feature>
<keyword evidence="3" id="KW-1185">Reference proteome</keyword>